<dbReference type="OrthoDB" id="4511384at2"/>
<accession>A0A017T5A5</accession>
<evidence type="ECO:0000256" key="4">
    <source>
        <dbReference type="ARBA" id="ARBA00023002"/>
    </source>
</evidence>
<dbReference type="EMBL" id="ASRX01000038">
    <property type="protein sequence ID" value="EYF04172.1"/>
    <property type="molecule type" value="Genomic_DNA"/>
</dbReference>
<feature type="binding site" evidence="10">
    <location>
        <position position="58"/>
    </location>
    <ligand>
        <name>heme b</name>
        <dbReference type="ChEBI" id="CHEBI:60344"/>
    </ligand>
</feature>
<dbReference type="InterPro" id="IPR017972">
    <property type="entry name" value="Cyt_P450_CS"/>
</dbReference>
<feature type="binding site" evidence="10">
    <location>
        <position position="61"/>
    </location>
    <ligand>
        <name>heme b</name>
        <dbReference type="ChEBI" id="CHEBI:60344"/>
    </ligand>
</feature>
<dbReference type="GO" id="GO:0016705">
    <property type="term" value="F:oxidoreductase activity, acting on paired donors, with incorporation or reduction of molecular oxygen"/>
    <property type="evidence" value="ECO:0007669"/>
    <property type="project" value="InterPro"/>
</dbReference>
<feature type="binding site" evidence="10">
    <location>
        <position position="91"/>
    </location>
    <ligand>
        <name>heme b</name>
        <dbReference type="ChEBI" id="CHEBI:60344"/>
    </ligand>
</feature>
<reference evidence="8 9" key="1">
    <citation type="submission" date="2013-05" db="EMBL/GenBank/DDBJ databases">
        <title>Genome assembly of Chondromyces apiculatus DSM 436.</title>
        <authorList>
            <person name="Sharma G."/>
            <person name="Khatri I."/>
            <person name="Kaur C."/>
            <person name="Mayilraj S."/>
            <person name="Subramanian S."/>
        </authorList>
    </citation>
    <scope>NUCLEOTIDE SEQUENCE [LARGE SCALE GENOMIC DNA]</scope>
    <source>
        <strain evidence="8 9">DSM 436</strain>
    </source>
</reference>
<dbReference type="GO" id="GO:0005506">
    <property type="term" value="F:iron ion binding"/>
    <property type="evidence" value="ECO:0007669"/>
    <property type="project" value="InterPro"/>
</dbReference>
<evidence type="ECO:0000313" key="8">
    <source>
        <dbReference type="EMBL" id="EYF04172.1"/>
    </source>
</evidence>
<dbReference type="InterPro" id="IPR036396">
    <property type="entry name" value="Cyt_P450_sf"/>
</dbReference>
<dbReference type="SMR" id="A0A017T5A5"/>
<dbReference type="PROSITE" id="PS00086">
    <property type="entry name" value="CYTOCHROME_P450"/>
    <property type="match status" value="1"/>
</dbReference>
<keyword evidence="2 7" id="KW-0349">Heme</keyword>
<sequence>MIADIDITAPEVLRNPYALFAELRRTSAVGRLQPQGFMAVGRYQDVARVLHDAKGFSNRGWAASLPRGVKWDTSMPPSIVQVDPPRHGKLRTLVTKAFTPRTVAQLEPRIRDIAHELVDGLRGKSTFEATVEVTVPMPMIVIAEMLGVAPERRADFKRWSDDMVGSLALVRVGNAAQLERSTQEFYAYFSEVLEERRREPREDLISQLLAAEVDGEKLTAGEVLSFANTLLIAGNETTTSLIGNALVALTDHPEQLAAAQADLSLVPAVVEEVLRYESPAQCIFRQTMTDVEIGDERIPARSVVLPLLASANRDESRFPDPDRFDIHRDTKGHLAFGLDIHFCIGAPLARLEAKVMLEVLLARLGDIQRVSQEVSWSPSFFIRSPSTLPLRATVASA</sequence>
<evidence type="ECO:0007829" key="10">
    <source>
        <dbReference type="PDB" id="6GMF"/>
    </source>
</evidence>
<evidence type="ECO:0000313" key="9">
    <source>
        <dbReference type="Proteomes" id="UP000019678"/>
    </source>
</evidence>
<dbReference type="PRINTS" id="PR00359">
    <property type="entry name" value="BP450"/>
</dbReference>
<dbReference type="PDB" id="6GMF">
    <property type="method" value="X-ray"/>
    <property type="resolution" value="1.55 A"/>
    <property type="chains" value="A=1-397"/>
</dbReference>
<dbReference type="SUPFAM" id="SSF48264">
    <property type="entry name" value="Cytochrome P450"/>
    <property type="match status" value="1"/>
</dbReference>
<gene>
    <name evidence="8" type="ORF">CAP_4855</name>
</gene>
<organism evidence="8 9">
    <name type="scientific">Chondromyces apiculatus DSM 436</name>
    <dbReference type="NCBI Taxonomy" id="1192034"/>
    <lineage>
        <taxon>Bacteria</taxon>
        <taxon>Pseudomonadati</taxon>
        <taxon>Myxococcota</taxon>
        <taxon>Polyangia</taxon>
        <taxon>Polyangiales</taxon>
        <taxon>Polyangiaceae</taxon>
        <taxon>Chondromyces</taxon>
    </lineage>
</organism>
<dbReference type="eggNOG" id="COG2124">
    <property type="taxonomic scope" value="Bacteria"/>
</dbReference>
<comment type="caution">
    <text evidence="8">The sequence shown here is derived from an EMBL/GenBank/DDBJ whole genome shotgun (WGS) entry which is preliminary data.</text>
</comment>
<name>A0A017T5A5_9BACT</name>
<dbReference type="FunFam" id="1.10.630.10:FF:000018">
    <property type="entry name" value="Cytochrome P450 monooxygenase"/>
    <property type="match status" value="1"/>
</dbReference>
<comment type="similarity">
    <text evidence="1 7">Belongs to the cytochrome P450 family.</text>
</comment>
<keyword evidence="6 7" id="KW-0503">Monooxygenase</keyword>
<dbReference type="AlphaFoldDB" id="A0A017T5A5"/>
<protein>
    <submittedName>
        <fullName evidence="8">Putative cytochrome P450 hydroxylase</fullName>
    </submittedName>
</protein>
<evidence type="ECO:0000256" key="7">
    <source>
        <dbReference type="RuleBase" id="RU000461"/>
    </source>
</evidence>
<feature type="binding site" evidence="10">
    <location>
        <position position="285"/>
    </location>
    <ligand>
        <name>heme b</name>
        <dbReference type="ChEBI" id="CHEBI:60344"/>
    </ligand>
</feature>
<evidence type="ECO:0000256" key="6">
    <source>
        <dbReference type="ARBA" id="ARBA00023033"/>
    </source>
</evidence>
<dbReference type="RefSeq" id="WP_044244829.1">
    <property type="nucleotide sequence ID" value="NZ_ASRX01000038.1"/>
</dbReference>
<dbReference type="STRING" id="1192034.CAP_4855"/>
<dbReference type="GO" id="GO:0020037">
    <property type="term" value="F:heme binding"/>
    <property type="evidence" value="ECO:0007669"/>
    <property type="project" value="InterPro"/>
</dbReference>
<keyword evidence="4 7" id="KW-0560">Oxidoreductase</keyword>
<feature type="binding site" evidence="10">
    <location>
        <position position="341"/>
    </location>
    <ligand>
        <name>heme b</name>
        <dbReference type="ChEBI" id="CHEBI:60344"/>
    </ligand>
</feature>
<dbReference type="Proteomes" id="UP000019678">
    <property type="component" value="Unassembled WGS sequence"/>
</dbReference>
<dbReference type="Gene3D" id="1.10.630.10">
    <property type="entry name" value="Cytochrome P450"/>
    <property type="match status" value="1"/>
</dbReference>
<feature type="binding site" evidence="10">
    <location>
        <position position="87"/>
    </location>
    <ligand>
        <name>heme b</name>
        <dbReference type="ChEBI" id="CHEBI:60344"/>
    </ligand>
</feature>
<feature type="binding site" evidence="10">
    <location>
        <position position="343"/>
    </location>
    <ligand>
        <name>heme b</name>
        <dbReference type="ChEBI" id="CHEBI:60344"/>
        <note>axial binding residue</note>
    </ligand>
    <ligandPart>
        <name>Fe</name>
        <dbReference type="ChEBI" id="CHEBI:18248"/>
    </ligandPart>
</feature>
<keyword evidence="9" id="KW-1185">Reference proteome</keyword>
<keyword evidence="5 7" id="KW-0408">Iron</keyword>
<keyword evidence="10" id="KW-0002">3D-structure</keyword>
<dbReference type="InterPro" id="IPR002397">
    <property type="entry name" value="Cyt_P450_B"/>
</dbReference>
<dbReference type="GO" id="GO:0004497">
    <property type="term" value="F:monooxygenase activity"/>
    <property type="evidence" value="ECO:0007669"/>
    <property type="project" value="UniProtKB-KW"/>
</dbReference>
<dbReference type="PRINTS" id="PR00385">
    <property type="entry name" value="P450"/>
</dbReference>
<dbReference type="PDBsum" id="6GMF"/>
<reference evidence="10" key="2">
    <citation type="journal article" date="2019" name="Microb. Biotechnol.">
        <title>Characterization and structure-guided engineering of the novel versatile terpene monooxygenase CYP109Q5 from Chondromyces apiculatus DSM436.</title>
        <authorList>
            <person name="Klenk J.M."/>
            <person name="Dubiel P."/>
            <person name="Sharma M."/>
            <person name="Grogan G."/>
            <person name="Hauer B."/>
        </authorList>
    </citation>
    <scope>X-RAY CRYSTALLOGRAPHY (1.55 ANGSTROMS) IN COMPLEX WITH HEME B</scope>
</reference>
<evidence type="ECO:0000256" key="3">
    <source>
        <dbReference type="ARBA" id="ARBA00022723"/>
    </source>
</evidence>
<dbReference type="PANTHER" id="PTHR46696:SF3">
    <property type="entry name" value="PULCHERRIMINIC ACID SYNTHASE"/>
    <property type="match status" value="1"/>
</dbReference>
<keyword evidence="3 7" id="KW-0479">Metal-binding</keyword>
<proteinExistence type="evidence at protein level"/>
<evidence type="ECO:0000256" key="5">
    <source>
        <dbReference type="ARBA" id="ARBA00023004"/>
    </source>
</evidence>
<evidence type="ECO:0000256" key="2">
    <source>
        <dbReference type="ARBA" id="ARBA00022617"/>
    </source>
</evidence>
<dbReference type="InterPro" id="IPR001128">
    <property type="entry name" value="Cyt_P450"/>
</dbReference>
<evidence type="ECO:0000256" key="1">
    <source>
        <dbReference type="ARBA" id="ARBA00010617"/>
    </source>
</evidence>
<dbReference type="Pfam" id="PF00067">
    <property type="entry name" value="p450"/>
    <property type="match status" value="1"/>
</dbReference>
<dbReference type="PANTHER" id="PTHR46696">
    <property type="entry name" value="P450, PUTATIVE (EUROFUNG)-RELATED"/>
    <property type="match status" value="1"/>
</dbReference>